<evidence type="ECO:0008006" key="7">
    <source>
        <dbReference type="Google" id="ProtNLM"/>
    </source>
</evidence>
<feature type="binding site" evidence="4">
    <location>
        <position position="139"/>
    </location>
    <ligand>
        <name>Zn(2+)</name>
        <dbReference type="ChEBI" id="CHEBI:29105"/>
    </ligand>
</feature>
<dbReference type="GO" id="GO:0006123">
    <property type="term" value="P:mitochondrial electron transport, cytochrome c to oxygen"/>
    <property type="evidence" value="ECO:0007669"/>
    <property type="project" value="InterPro"/>
</dbReference>
<evidence type="ECO:0000256" key="3">
    <source>
        <dbReference type="ARBA" id="ARBA00061018"/>
    </source>
</evidence>
<dbReference type="Pfam" id="PF01215">
    <property type="entry name" value="COX5B"/>
    <property type="match status" value="1"/>
</dbReference>
<keyword evidence="6" id="KW-1185">Reference proteome</keyword>
<protein>
    <recommendedName>
        <fullName evidence="7">Cytochrome c oxidase subunit Vb</fullName>
    </recommendedName>
</protein>
<reference evidence="5 6" key="1">
    <citation type="submission" date="2020-08" db="EMBL/GenBank/DDBJ databases">
        <title>Plant Genome Project.</title>
        <authorList>
            <person name="Zhang R.-G."/>
        </authorList>
    </citation>
    <scope>NUCLEOTIDE SEQUENCE [LARGE SCALE GENOMIC DNA]</scope>
    <source>
        <tissue evidence="5">Rhizome</tissue>
    </source>
</reference>
<evidence type="ECO:0000256" key="1">
    <source>
        <dbReference type="ARBA" id="ARBA00022723"/>
    </source>
</evidence>
<dbReference type="AlphaFoldDB" id="A0A8J5HPW8"/>
<dbReference type="PANTHER" id="PTHR10122">
    <property type="entry name" value="CYTOCHROME C OXIDASE SUBUNIT 5B, MITOCHONDRIAL"/>
    <property type="match status" value="1"/>
</dbReference>
<gene>
    <name evidence="5" type="ORF">ZIOFF_012302</name>
</gene>
<evidence type="ECO:0000256" key="2">
    <source>
        <dbReference type="ARBA" id="ARBA00022833"/>
    </source>
</evidence>
<dbReference type="PROSITE" id="PS51359">
    <property type="entry name" value="COX5B_2"/>
    <property type="match status" value="1"/>
</dbReference>
<keyword evidence="1 4" id="KW-0479">Metal-binding</keyword>
<feature type="binding site" evidence="4">
    <location>
        <position position="115"/>
    </location>
    <ligand>
        <name>Zn(2+)</name>
        <dbReference type="ChEBI" id="CHEBI:29105"/>
    </ligand>
</feature>
<dbReference type="EMBL" id="JACMSC010000003">
    <property type="protein sequence ID" value="KAG6530081.1"/>
    <property type="molecule type" value="Genomic_DNA"/>
</dbReference>
<comment type="similarity">
    <text evidence="3">Belongs to the cytochrome c oxidase subunit 5B (TC 3.D.4.11) family.</text>
</comment>
<dbReference type="PANTHER" id="PTHR10122:SF0">
    <property type="entry name" value="CYTOCHROME C OXIDASE SUBUNIT 5B, ISOFORM A-RELATED"/>
    <property type="match status" value="1"/>
</dbReference>
<dbReference type="InterPro" id="IPR002124">
    <property type="entry name" value="Cyt_c_oxidase_su5b"/>
</dbReference>
<dbReference type="GO" id="GO:0005740">
    <property type="term" value="C:mitochondrial envelope"/>
    <property type="evidence" value="ECO:0007669"/>
    <property type="project" value="InterPro"/>
</dbReference>
<comment type="caution">
    <text evidence="5">The sequence shown here is derived from an EMBL/GenBank/DDBJ whole genome shotgun (WGS) entry which is preliminary data.</text>
</comment>
<dbReference type="CDD" id="cd00924">
    <property type="entry name" value="Cyt_c_Oxidase_Vb"/>
    <property type="match status" value="1"/>
</dbReference>
<organism evidence="5 6">
    <name type="scientific">Zingiber officinale</name>
    <name type="common">Ginger</name>
    <name type="synonym">Amomum zingiber</name>
    <dbReference type="NCBI Taxonomy" id="94328"/>
    <lineage>
        <taxon>Eukaryota</taxon>
        <taxon>Viridiplantae</taxon>
        <taxon>Streptophyta</taxon>
        <taxon>Embryophyta</taxon>
        <taxon>Tracheophyta</taxon>
        <taxon>Spermatophyta</taxon>
        <taxon>Magnoliopsida</taxon>
        <taxon>Liliopsida</taxon>
        <taxon>Zingiberales</taxon>
        <taxon>Zingiberaceae</taxon>
        <taxon>Zingiber</taxon>
    </lineage>
</organism>
<feature type="binding site" evidence="4">
    <location>
        <position position="142"/>
    </location>
    <ligand>
        <name>Zn(2+)</name>
        <dbReference type="ChEBI" id="CHEBI:29105"/>
    </ligand>
</feature>
<name>A0A8J5HPW8_ZINOF</name>
<dbReference type="GO" id="GO:0046872">
    <property type="term" value="F:metal ion binding"/>
    <property type="evidence" value="ECO:0007669"/>
    <property type="project" value="UniProtKB-KW"/>
</dbReference>
<dbReference type="Proteomes" id="UP000734854">
    <property type="component" value="Unassembled WGS sequence"/>
</dbReference>
<dbReference type="OrthoDB" id="10249250at2759"/>
<evidence type="ECO:0000313" key="6">
    <source>
        <dbReference type="Proteomes" id="UP000734854"/>
    </source>
</evidence>
<evidence type="ECO:0000313" key="5">
    <source>
        <dbReference type="EMBL" id="KAG6530081.1"/>
    </source>
</evidence>
<feature type="binding site" evidence="4">
    <location>
        <position position="124"/>
    </location>
    <ligand>
        <name>Zn(2+)</name>
        <dbReference type="ChEBI" id="CHEBI:29105"/>
    </ligand>
</feature>
<accession>A0A8J5HPW8</accession>
<keyword evidence="2 4" id="KW-0862">Zinc</keyword>
<evidence type="ECO:0000256" key="4">
    <source>
        <dbReference type="PIRSR" id="PIRSR602124-2"/>
    </source>
</evidence>
<sequence length="166" mass="18326">MWRRICVAPLRSALRQPRASSGAASSHSGSVLAPVSVSSSFLDTRYSFSSVPEDGSSRNKVEDVMPVVTGLERVELEAERQGKKLFEMETPVGPFGTKEAPAVIQSHYNMRIVGCVGDEGEDEHEVMWFWLKKDKPHVCPVCSQYFVLEVIGKGGDPYPPSDDDDH</sequence>
<dbReference type="FunFam" id="2.60.11.10:FF:000002">
    <property type="entry name" value="Cytochrome c oxidase subunit Vb"/>
    <property type="match status" value="1"/>
</dbReference>
<proteinExistence type="inferred from homology"/>